<accession>A0A9X2AYF7</accession>
<dbReference type="InterPro" id="IPR009057">
    <property type="entry name" value="Homeodomain-like_sf"/>
</dbReference>
<dbReference type="EMBL" id="JAJNNZ010000004">
    <property type="protein sequence ID" value="MCJ2376603.1"/>
    <property type="molecule type" value="Genomic_DNA"/>
</dbReference>
<dbReference type="AlphaFoldDB" id="A0A9X2AYF7"/>
<keyword evidence="2" id="KW-1185">Reference proteome</keyword>
<dbReference type="RefSeq" id="WP_244356302.1">
    <property type="nucleotide sequence ID" value="NZ_JAJNNZ010000004.1"/>
</dbReference>
<name>A0A9X2AYF7_9VIBR</name>
<dbReference type="SUPFAM" id="SSF46689">
    <property type="entry name" value="Homeodomain-like"/>
    <property type="match status" value="1"/>
</dbReference>
<reference evidence="1" key="1">
    <citation type="submission" date="2021-11" db="EMBL/GenBank/DDBJ databases">
        <title>Vibrio ZSDE26 sp. nov. and Vibrio ZSDZ34 sp. nov., isolated from coastal seawater in Qingdao.</title>
        <authorList>
            <person name="Zhang P."/>
        </authorList>
    </citation>
    <scope>NUCLEOTIDE SEQUENCE</scope>
    <source>
        <strain evidence="1">ZSDZ34</strain>
    </source>
</reference>
<evidence type="ECO:0000313" key="1">
    <source>
        <dbReference type="EMBL" id="MCJ2376603.1"/>
    </source>
</evidence>
<evidence type="ECO:0008006" key="3">
    <source>
        <dbReference type="Google" id="ProtNLM"/>
    </source>
</evidence>
<gene>
    <name evidence="1" type="ORF">LNL84_07110</name>
</gene>
<proteinExistence type="predicted"/>
<sequence length="149" mass="17179">MLIAMSGHEINRFKVLKDVREKRLRQIDAADILNISTGHVRHLLNQLSTYGAQSLAHAVRGRPSNRRYDDCFRSEVLRILREQNFDFSPTFSLEKLSEDHNLTVSKETLRLSDKCCLLVFIDDATGRLMNLRFSETESAFDYMLAAQNT</sequence>
<dbReference type="Proteomes" id="UP001139488">
    <property type="component" value="Unassembled WGS sequence"/>
</dbReference>
<protein>
    <recommendedName>
        <fullName evidence="3">ISNCY family transposase</fullName>
    </recommendedName>
</protein>
<comment type="caution">
    <text evidence="1">The sequence shown here is derived from an EMBL/GenBank/DDBJ whole genome shotgun (WGS) entry which is preliminary data.</text>
</comment>
<organism evidence="1 2">
    <name type="scientific">Vibrio gelatinilyticus</name>
    <dbReference type="NCBI Taxonomy" id="2893468"/>
    <lineage>
        <taxon>Bacteria</taxon>
        <taxon>Pseudomonadati</taxon>
        <taxon>Pseudomonadota</taxon>
        <taxon>Gammaproteobacteria</taxon>
        <taxon>Vibrionales</taxon>
        <taxon>Vibrionaceae</taxon>
        <taxon>Vibrio</taxon>
    </lineage>
</organism>
<evidence type="ECO:0000313" key="2">
    <source>
        <dbReference type="Proteomes" id="UP001139488"/>
    </source>
</evidence>